<dbReference type="RefSeq" id="WP_142119613.1">
    <property type="nucleotide sequence ID" value="NZ_BAAASV010000007.1"/>
</dbReference>
<dbReference type="Gene3D" id="3.40.50.1000">
    <property type="entry name" value="HAD superfamily/HAD-like"/>
    <property type="match status" value="2"/>
</dbReference>
<comment type="caution">
    <text evidence="1">The sequence shown here is derived from an EMBL/GenBank/DDBJ whole genome shotgun (WGS) entry which is preliminary data.</text>
</comment>
<dbReference type="GO" id="GO:0016791">
    <property type="term" value="F:phosphatase activity"/>
    <property type="evidence" value="ECO:0007669"/>
    <property type="project" value="TreeGrafter"/>
</dbReference>
<gene>
    <name evidence="1" type="ORF">FB461_1080</name>
</gene>
<accession>A0A542ZW33</accession>
<dbReference type="InterPro" id="IPR006357">
    <property type="entry name" value="HAD-SF_hydro_IIA"/>
</dbReference>
<evidence type="ECO:0000313" key="1">
    <source>
        <dbReference type="EMBL" id="TQL64574.1"/>
    </source>
</evidence>
<dbReference type="NCBIfam" id="TIGR01460">
    <property type="entry name" value="HAD-SF-IIA"/>
    <property type="match status" value="1"/>
</dbReference>
<keyword evidence="2" id="KW-1185">Reference proteome</keyword>
<dbReference type="EMBL" id="VFOS01000001">
    <property type="protein sequence ID" value="TQL64574.1"/>
    <property type="molecule type" value="Genomic_DNA"/>
</dbReference>
<keyword evidence="1" id="KW-0378">Hydrolase</keyword>
<dbReference type="Proteomes" id="UP000315389">
    <property type="component" value="Unassembled WGS sequence"/>
</dbReference>
<dbReference type="PANTHER" id="PTHR19288:SF95">
    <property type="entry name" value="D-GLYCEROL 3-PHOSPHATE PHOSPHATASE"/>
    <property type="match status" value="1"/>
</dbReference>
<organism evidence="1 2">
    <name type="scientific">Rarobacter faecitabidus</name>
    <dbReference type="NCBI Taxonomy" id="13243"/>
    <lineage>
        <taxon>Bacteria</taxon>
        <taxon>Bacillati</taxon>
        <taxon>Actinomycetota</taxon>
        <taxon>Actinomycetes</taxon>
        <taxon>Micrococcales</taxon>
        <taxon>Rarobacteraceae</taxon>
        <taxon>Rarobacter</taxon>
    </lineage>
</organism>
<name>A0A542ZW33_RARFA</name>
<dbReference type="AlphaFoldDB" id="A0A542ZW33"/>
<dbReference type="SUPFAM" id="SSF56784">
    <property type="entry name" value="HAD-like"/>
    <property type="match status" value="1"/>
</dbReference>
<reference evidence="1 2" key="1">
    <citation type="submission" date="2019-06" db="EMBL/GenBank/DDBJ databases">
        <title>Sequencing the genomes of 1000 actinobacteria strains.</title>
        <authorList>
            <person name="Klenk H.-P."/>
        </authorList>
    </citation>
    <scope>NUCLEOTIDE SEQUENCE [LARGE SCALE GENOMIC DNA]</scope>
    <source>
        <strain evidence="1 2">DSM 4813</strain>
    </source>
</reference>
<evidence type="ECO:0000313" key="2">
    <source>
        <dbReference type="Proteomes" id="UP000315389"/>
    </source>
</evidence>
<proteinExistence type="predicted"/>
<dbReference type="InterPro" id="IPR023214">
    <property type="entry name" value="HAD_sf"/>
</dbReference>
<sequence length="346" mass="35378">MSDATQTGAGLAHVTSPLIDVCDIALIDLDGVAYRGHQPIAHAAEGIGELRANGVTTIFVTNNASRLPEEVAAQLTALDIETRPAEVLTAAQACARYLDEFIEPGARVLVVGAKGLRVAVAEAGYELVATAEDEPAAVAQGFGPDLGWRDLAEAAYAIQRGARHIASNLDLSLPTDRGFAPGNGSLVRAVVAATGVEPESAGKPSPTMYDMAVRAAGATRPLVIGDRLDTDLAGARAGGYLGILVLTGVSSARDAVLAEAAMRPHIILENLAALREPHPAPARDAAGSWSCGAAAARIEGGRLVLTGSLSDIDTVRAAAAAVWAATDGGITVDEASVPHFDLGYVS</sequence>
<dbReference type="Pfam" id="PF13344">
    <property type="entry name" value="Hydrolase_6"/>
    <property type="match status" value="1"/>
</dbReference>
<dbReference type="InterPro" id="IPR036412">
    <property type="entry name" value="HAD-like_sf"/>
</dbReference>
<dbReference type="OrthoDB" id="3400930at2"/>
<dbReference type="GO" id="GO:0005737">
    <property type="term" value="C:cytoplasm"/>
    <property type="evidence" value="ECO:0007669"/>
    <property type="project" value="TreeGrafter"/>
</dbReference>
<dbReference type="Pfam" id="PF13242">
    <property type="entry name" value="Hydrolase_like"/>
    <property type="match status" value="1"/>
</dbReference>
<dbReference type="PANTHER" id="PTHR19288">
    <property type="entry name" value="4-NITROPHENYLPHOSPHATASE-RELATED"/>
    <property type="match status" value="1"/>
</dbReference>
<protein>
    <submittedName>
        <fullName evidence="1">HAD superfamily hydrolase (TIGR01450 family)</fullName>
    </submittedName>
</protein>